<feature type="domain" description="Spore coat protein X/V" evidence="1">
    <location>
        <begin position="96"/>
        <end position="152"/>
    </location>
</feature>
<protein>
    <submittedName>
        <fullName evidence="2">Spore coat protein</fullName>
    </submittedName>
</protein>
<organism evidence="2 3">
    <name type="scientific">Tumebacillus avium</name>
    <dbReference type="NCBI Taxonomy" id="1903704"/>
    <lineage>
        <taxon>Bacteria</taxon>
        <taxon>Bacillati</taxon>
        <taxon>Bacillota</taxon>
        <taxon>Bacilli</taxon>
        <taxon>Bacillales</taxon>
        <taxon>Alicyclobacillaceae</taxon>
        <taxon>Tumebacillus</taxon>
    </lineage>
</organism>
<dbReference type="OrthoDB" id="2376847at2"/>
<evidence type="ECO:0000313" key="3">
    <source>
        <dbReference type="Proteomes" id="UP000195437"/>
    </source>
</evidence>
<name>A0A1Y0IVE9_9BACL</name>
<dbReference type="GO" id="GO:0030435">
    <property type="term" value="P:sporulation resulting in formation of a cellular spore"/>
    <property type="evidence" value="ECO:0007669"/>
    <property type="project" value="InterPro"/>
</dbReference>
<dbReference type="RefSeq" id="WP_087459088.1">
    <property type="nucleotide sequence ID" value="NZ_CP021434.1"/>
</dbReference>
<dbReference type="Proteomes" id="UP000195437">
    <property type="component" value="Chromosome"/>
</dbReference>
<keyword evidence="2" id="KW-0946">Virion</keyword>
<dbReference type="EMBL" id="CP021434">
    <property type="protein sequence ID" value="ARU63756.1"/>
    <property type="molecule type" value="Genomic_DNA"/>
</dbReference>
<dbReference type="InterPro" id="IPR011428">
    <property type="entry name" value="Spore_coat_X/V"/>
</dbReference>
<sequence length="153" mass="16714">MSENTEQRWSALDLEMEHTGGRGRGSVLDDAIVEQEAEQLSDTDQFSGESIYIKDSCDVSVKTTDTQASVNLQAALQLAIALVLSISIADSNRAEGIAQDLLQRVQVRQENRQKLIIDNSKCVRVTTTDTDASVNIQVLVQVLLALVAKIDVL</sequence>
<dbReference type="KEGG" id="tum:CBW65_02460"/>
<evidence type="ECO:0000259" key="1">
    <source>
        <dbReference type="Pfam" id="PF07552"/>
    </source>
</evidence>
<accession>A0A1Y0IVE9</accession>
<proteinExistence type="predicted"/>
<keyword evidence="2" id="KW-0167">Capsid protein</keyword>
<dbReference type="GO" id="GO:0031160">
    <property type="term" value="C:spore wall"/>
    <property type="evidence" value="ECO:0007669"/>
    <property type="project" value="InterPro"/>
</dbReference>
<dbReference type="Pfam" id="PF07552">
    <property type="entry name" value="Coat_X"/>
    <property type="match status" value="2"/>
</dbReference>
<reference evidence="3" key="1">
    <citation type="submission" date="2017-05" db="EMBL/GenBank/DDBJ databases">
        <authorList>
            <person name="Sung H."/>
        </authorList>
    </citation>
    <scope>NUCLEOTIDE SEQUENCE [LARGE SCALE GENOMIC DNA]</scope>
    <source>
        <strain evidence="3">AR23208</strain>
    </source>
</reference>
<feature type="domain" description="Spore coat protein X/V" evidence="1">
    <location>
        <begin position="33"/>
        <end position="88"/>
    </location>
</feature>
<dbReference type="AlphaFoldDB" id="A0A1Y0IVE9"/>
<evidence type="ECO:0000313" key="2">
    <source>
        <dbReference type="EMBL" id="ARU63756.1"/>
    </source>
</evidence>
<keyword evidence="3" id="KW-1185">Reference proteome</keyword>
<gene>
    <name evidence="2" type="ORF">CBW65_02460</name>
</gene>